<dbReference type="EMBL" id="MNUI01000036">
    <property type="protein sequence ID" value="OIN89273.1"/>
    <property type="molecule type" value="Genomic_DNA"/>
</dbReference>
<dbReference type="AlphaFoldDB" id="A0A1J4RPD9"/>
<organism evidence="2 3">
    <name type="scientific">Candidatus Beckwithbacteria bacterium CG1_02_47_37</name>
    <dbReference type="NCBI Taxonomy" id="1805034"/>
    <lineage>
        <taxon>Bacteria</taxon>
        <taxon>Candidatus Beckwithiibacteriota</taxon>
    </lineage>
</organism>
<sequence>MRPCKPFKRLSGDQASAKNSFNLTKVFIDTNVWFSAFYESINANKILKAHVDKKFKAVINQQVLDELVKNIKLKIPESAGPLQTFLEAAPPQIIRNPERISGTVRRLVNLKDQGILQSAINCRAEFFCTGNLKHFSAVKIRSRYNLQVLSPAQMVKLFKL</sequence>
<reference evidence="2 3" key="1">
    <citation type="journal article" date="2016" name="Environ. Microbiol.">
        <title>Genomic resolution of a cold subsurface aquifer community provides metabolic insights for novel microbes adapted to high CO concentrations.</title>
        <authorList>
            <person name="Probst A.J."/>
            <person name="Castelle C.J."/>
            <person name="Singh A."/>
            <person name="Brown C.T."/>
            <person name="Anantharaman K."/>
            <person name="Sharon I."/>
            <person name="Hug L.A."/>
            <person name="Burstein D."/>
            <person name="Emerson J.B."/>
            <person name="Thomas B.C."/>
            <person name="Banfield J.F."/>
        </authorList>
    </citation>
    <scope>NUCLEOTIDE SEQUENCE [LARGE SCALE GENOMIC DNA]</scope>
    <source>
        <strain evidence="2">CG1_02_47_37</strain>
    </source>
</reference>
<dbReference type="Pfam" id="PF13470">
    <property type="entry name" value="PIN_3"/>
    <property type="match status" value="1"/>
</dbReference>
<dbReference type="CDD" id="cd09854">
    <property type="entry name" value="PIN_VapC-like"/>
    <property type="match status" value="1"/>
</dbReference>
<evidence type="ECO:0000313" key="2">
    <source>
        <dbReference type="EMBL" id="OIN89273.1"/>
    </source>
</evidence>
<feature type="domain" description="PIN" evidence="1">
    <location>
        <begin position="25"/>
        <end position="132"/>
    </location>
</feature>
<protein>
    <recommendedName>
        <fullName evidence="1">PIN domain-containing protein</fullName>
    </recommendedName>
</protein>
<dbReference type="InterPro" id="IPR029060">
    <property type="entry name" value="PIN-like_dom_sf"/>
</dbReference>
<evidence type="ECO:0000313" key="3">
    <source>
        <dbReference type="Proteomes" id="UP000183144"/>
    </source>
</evidence>
<proteinExistence type="predicted"/>
<dbReference type="STRING" id="1805034.AUJ59_02040"/>
<gene>
    <name evidence="2" type="ORF">AUJ59_02040</name>
</gene>
<dbReference type="Proteomes" id="UP000183144">
    <property type="component" value="Unassembled WGS sequence"/>
</dbReference>
<evidence type="ECO:0000259" key="1">
    <source>
        <dbReference type="Pfam" id="PF13470"/>
    </source>
</evidence>
<dbReference type="SUPFAM" id="SSF88723">
    <property type="entry name" value="PIN domain-like"/>
    <property type="match status" value="1"/>
</dbReference>
<name>A0A1J4RPD9_9BACT</name>
<comment type="caution">
    <text evidence="2">The sequence shown here is derived from an EMBL/GenBank/DDBJ whole genome shotgun (WGS) entry which is preliminary data.</text>
</comment>
<dbReference type="InterPro" id="IPR002716">
    <property type="entry name" value="PIN_dom"/>
</dbReference>
<accession>A0A1J4RPD9</accession>